<sequence>MLRRAIFLALLLAPPAQAAETLRLNPGASTTLRLKENLSTGYSWRLDTAASESLDRVAVSDGGHKRGAEMPGAPGEHVWIIKGVAPGAATIAFAYQRPWEPAPVETRRVEVVVAPR</sequence>
<dbReference type="Pfam" id="PF09394">
    <property type="entry name" value="Inhibitor_I42"/>
    <property type="match status" value="1"/>
</dbReference>
<dbReference type="EMBL" id="OY288114">
    <property type="protein sequence ID" value="CAJ0864557.1"/>
    <property type="molecule type" value="Genomic_DNA"/>
</dbReference>
<evidence type="ECO:0000256" key="1">
    <source>
        <dbReference type="ARBA" id="ARBA00022690"/>
    </source>
</evidence>
<keyword evidence="1" id="KW-0646">Protease inhibitor</keyword>
<evidence type="ECO:0000256" key="2">
    <source>
        <dbReference type="ARBA" id="ARBA00022704"/>
    </source>
</evidence>
<dbReference type="AlphaFoldDB" id="A0AA48RCZ0"/>
<gene>
    <name evidence="4" type="ORF">AMST5_01685</name>
</gene>
<name>A0AA48RCZ0_9ZZZZ</name>
<dbReference type="InterPro" id="IPR052781">
    <property type="entry name" value="Cys_protease_inhibitor_I42"/>
</dbReference>
<proteinExistence type="predicted"/>
<dbReference type="InterPro" id="IPR018990">
    <property type="entry name" value="Prot_inh_I42_chagasin"/>
</dbReference>
<accession>A0AA48RCZ0</accession>
<dbReference type="InterPro" id="IPR036331">
    <property type="entry name" value="Chagasin-like_sf"/>
</dbReference>
<dbReference type="PANTHER" id="PTHR36530:SF1">
    <property type="entry name" value="AMOEBIASIN-1"/>
    <property type="match status" value="1"/>
</dbReference>
<evidence type="ECO:0000259" key="3">
    <source>
        <dbReference type="Pfam" id="PF09394"/>
    </source>
</evidence>
<dbReference type="SUPFAM" id="SSF141066">
    <property type="entry name" value="ICP-like"/>
    <property type="match status" value="1"/>
</dbReference>
<dbReference type="Gene3D" id="2.60.40.2020">
    <property type="match status" value="1"/>
</dbReference>
<organism evidence="4">
    <name type="scientific">freshwater sediment metagenome</name>
    <dbReference type="NCBI Taxonomy" id="556182"/>
    <lineage>
        <taxon>unclassified sequences</taxon>
        <taxon>metagenomes</taxon>
        <taxon>ecological metagenomes</taxon>
    </lineage>
</organism>
<reference evidence="4" key="1">
    <citation type="submission" date="2023-07" db="EMBL/GenBank/DDBJ databases">
        <authorList>
            <person name="Pelsma A.J. K."/>
        </authorList>
    </citation>
    <scope>NUCLEOTIDE SEQUENCE</scope>
</reference>
<dbReference type="GO" id="GO:0004869">
    <property type="term" value="F:cysteine-type endopeptidase inhibitor activity"/>
    <property type="evidence" value="ECO:0007669"/>
    <property type="project" value="UniProtKB-KW"/>
</dbReference>
<protein>
    <recommendedName>
        <fullName evidence="3">Proteinase inhibitor I42 chagasin domain-containing protein</fullName>
    </recommendedName>
</protein>
<feature type="domain" description="Proteinase inhibitor I42 chagasin" evidence="3">
    <location>
        <begin position="24"/>
        <end position="110"/>
    </location>
</feature>
<dbReference type="PANTHER" id="PTHR36530">
    <property type="entry name" value="INHIBITOR OF CYSTEINE PEPTIDASE"/>
    <property type="match status" value="1"/>
</dbReference>
<keyword evidence="2" id="KW-0789">Thiol protease inhibitor</keyword>
<evidence type="ECO:0000313" key="4">
    <source>
        <dbReference type="EMBL" id="CAJ0864557.1"/>
    </source>
</evidence>